<dbReference type="AlphaFoldDB" id="A0A699Z3F7"/>
<comment type="caution">
    <text evidence="1">The sequence shown here is derived from an EMBL/GenBank/DDBJ whole genome shotgun (WGS) entry which is preliminary data.</text>
</comment>
<evidence type="ECO:0000313" key="1">
    <source>
        <dbReference type="EMBL" id="GFH17137.1"/>
    </source>
</evidence>
<protein>
    <submittedName>
        <fullName evidence="1">Uncharacterized protein</fullName>
    </submittedName>
</protein>
<reference evidence="1 2" key="1">
    <citation type="submission" date="2020-02" db="EMBL/GenBank/DDBJ databases">
        <title>Draft genome sequence of Haematococcus lacustris strain NIES-144.</title>
        <authorList>
            <person name="Morimoto D."/>
            <person name="Nakagawa S."/>
            <person name="Yoshida T."/>
            <person name="Sawayama S."/>
        </authorList>
    </citation>
    <scope>NUCLEOTIDE SEQUENCE [LARGE SCALE GENOMIC DNA]</scope>
    <source>
        <strain evidence="1 2">NIES-144</strain>
    </source>
</reference>
<gene>
    <name evidence="1" type="ORF">HaLaN_13701</name>
</gene>
<keyword evidence="2" id="KW-1185">Reference proteome</keyword>
<organism evidence="1 2">
    <name type="scientific">Haematococcus lacustris</name>
    <name type="common">Green alga</name>
    <name type="synonym">Haematococcus pluvialis</name>
    <dbReference type="NCBI Taxonomy" id="44745"/>
    <lineage>
        <taxon>Eukaryota</taxon>
        <taxon>Viridiplantae</taxon>
        <taxon>Chlorophyta</taxon>
        <taxon>core chlorophytes</taxon>
        <taxon>Chlorophyceae</taxon>
        <taxon>CS clade</taxon>
        <taxon>Chlamydomonadales</taxon>
        <taxon>Haematococcaceae</taxon>
        <taxon>Haematococcus</taxon>
    </lineage>
</organism>
<accession>A0A699Z3F7</accession>
<dbReference type="Proteomes" id="UP000485058">
    <property type="component" value="Unassembled WGS sequence"/>
</dbReference>
<feature type="non-terminal residue" evidence="1">
    <location>
        <position position="1"/>
    </location>
</feature>
<dbReference type="EMBL" id="BLLF01001102">
    <property type="protein sequence ID" value="GFH17137.1"/>
    <property type="molecule type" value="Genomic_DNA"/>
</dbReference>
<evidence type="ECO:0000313" key="2">
    <source>
        <dbReference type="Proteomes" id="UP000485058"/>
    </source>
</evidence>
<sequence>MRGWSTSCWLRAARRRRWRHSGRWGHWGLTS</sequence>
<name>A0A699Z3F7_HAELA</name>
<proteinExistence type="predicted"/>